<dbReference type="InterPro" id="IPR009739">
    <property type="entry name" value="LprI-like_N"/>
</dbReference>
<dbReference type="PANTHER" id="PTHR39176">
    <property type="entry name" value="PERIPLASMIC PROTEIN-RELATED"/>
    <property type="match status" value="1"/>
</dbReference>
<evidence type="ECO:0000313" key="4">
    <source>
        <dbReference type="Proteomes" id="UP001279553"/>
    </source>
</evidence>
<dbReference type="PANTHER" id="PTHR39176:SF1">
    <property type="entry name" value="PERIPLASMIC PROTEIN"/>
    <property type="match status" value="1"/>
</dbReference>
<name>A0AAW9DRY5_ACIAO</name>
<sequence length="122" mass="13372">MGLKLGCAALVALAALPVTARAQTQLEMNQQAQADYTLADARLNAVYTRVMHDLAPSRRPLLIVAERDWITYRDAECAYRTSGSIGGSIHPLEVLTCRTELTRARARTLARSDCRQGDPACQ</sequence>
<dbReference type="Proteomes" id="UP001279553">
    <property type="component" value="Unassembled WGS sequence"/>
</dbReference>
<feature type="domain" description="Lysozyme inhibitor LprI-like N-terminal" evidence="2">
    <location>
        <begin position="21"/>
        <end position="109"/>
    </location>
</feature>
<dbReference type="RefSeq" id="WP_319614326.1">
    <property type="nucleotide sequence ID" value="NZ_JAWXYB010000018.1"/>
</dbReference>
<dbReference type="AlphaFoldDB" id="A0AAW9DRY5"/>
<keyword evidence="4" id="KW-1185">Reference proteome</keyword>
<protein>
    <submittedName>
        <fullName evidence="3">Lysozyme inhibitor LprI family protein</fullName>
    </submittedName>
</protein>
<evidence type="ECO:0000256" key="1">
    <source>
        <dbReference type="SAM" id="SignalP"/>
    </source>
</evidence>
<organism evidence="3 4">
    <name type="scientific">Acidiphilium acidophilum</name>
    <name type="common">Thiobacillus acidophilus</name>
    <dbReference type="NCBI Taxonomy" id="76588"/>
    <lineage>
        <taxon>Bacteria</taxon>
        <taxon>Pseudomonadati</taxon>
        <taxon>Pseudomonadota</taxon>
        <taxon>Alphaproteobacteria</taxon>
        <taxon>Acetobacterales</taxon>
        <taxon>Acidocellaceae</taxon>
        <taxon>Acidiphilium</taxon>
    </lineage>
</organism>
<dbReference type="Gene3D" id="1.20.1270.180">
    <property type="match status" value="1"/>
</dbReference>
<reference evidence="3 4" key="1">
    <citation type="submission" date="2023-11" db="EMBL/GenBank/DDBJ databases">
        <title>MicrobeMod: A computational toolkit for identifying prokaryotic methylation and restriction-modification with nanopore sequencing.</title>
        <authorList>
            <person name="Crits-Christoph A."/>
            <person name="Kang S.C."/>
            <person name="Lee H."/>
            <person name="Ostrov N."/>
        </authorList>
    </citation>
    <scope>NUCLEOTIDE SEQUENCE [LARGE SCALE GENOMIC DNA]</scope>
    <source>
        <strain evidence="3 4">DSMZ 700</strain>
    </source>
</reference>
<feature type="chain" id="PRO_5043959303" evidence="1">
    <location>
        <begin position="23"/>
        <end position="122"/>
    </location>
</feature>
<dbReference type="EMBL" id="JAWXYB010000018">
    <property type="protein sequence ID" value="MDX5931412.1"/>
    <property type="molecule type" value="Genomic_DNA"/>
</dbReference>
<comment type="caution">
    <text evidence="3">The sequence shown here is derived from an EMBL/GenBank/DDBJ whole genome shotgun (WGS) entry which is preliminary data.</text>
</comment>
<accession>A0AAW9DRY5</accession>
<feature type="signal peptide" evidence="1">
    <location>
        <begin position="1"/>
        <end position="22"/>
    </location>
</feature>
<keyword evidence="1" id="KW-0732">Signal</keyword>
<evidence type="ECO:0000313" key="3">
    <source>
        <dbReference type="EMBL" id="MDX5931412.1"/>
    </source>
</evidence>
<gene>
    <name evidence="3" type="ORF">SIL87_11595</name>
</gene>
<evidence type="ECO:0000259" key="2">
    <source>
        <dbReference type="Pfam" id="PF07007"/>
    </source>
</evidence>
<dbReference type="Pfam" id="PF07007">
    <property type="entry name" value="LprI"/>
    <property type="match status" value="1"/>
</dbReference>
<proteinExistence type="predicted"/>